<sequence>MAYNQKPESNQSDRYIIELGEARVLFRTWESTKQKVLTPVRVEWLERRYGSGSVERIRGYMKKLQSGELE</sequence>
<gene>
    <name evidence="1" type="ORF">UFOVP415_19</name>
</gene>
<reference evidence="1" key="1">
    <citation type="submission" date="2020-04" db="EMBL/GenBank/DDBJ databases">
        <authorList>
            <person name="Chiriac C."/>
            <person name="Salcher M."/>
            <person name="Ghai R."/>
            <person name="Kavagutti S V."/>
        </authorList>
    </citation>
    <scope>NUCLEOTIDE SEQUENCE</scope>
</reference>
<dbReference type="EMBL" id="LR796390">
    <property type="protein sequence ID" value="CAB4141554.1"/>
    <property type="molecule type" value="Genomic_DNA"/>
</dbReference>
<protein>
    <submittedName>
        <fullName evidence="1">Uncharacterized protein</fullName>
    </submittedName>
</protein>
<evidence type="ECO:0000313" key="1">
    <source>
        <dbReference type="EMBL" id="CAB4141554.1"/>
    </source>
</evidence>
<proteinExistence type="predicted"/>
<name>A0A6J5M443_9CAUD</name>
<organism evidence="1">
    <name type="scientific">uncultured Caudovirales phage</name>
    <dbReference type="NCBI Taxonomy" id="2100421"/>
    <lineage>
        <taxon>Viruses</taxon>
        <taxon>Duplodnaviria</taxon>
        <taxon>Heunggongvirae</taxon>
        <taxon>Uroviricota</taxon>
        <taxon>Caudoviricetes</taxon>
        <taxon>Peduoviridae</taxon>
        <taxon>Maltschvirus</taxon>
        <taxon>Maltschvirus maltsch</taxon>
    </lineage>
</organism>
<accession>A0A6J5M443</accession>